<evidence type="ECO:0000313" key="5">
    <source>
        <dbReference type="EMBL" id="PLW11693.1"/>
    </source>
</evidence>
<name>A0A2N5SEN2_9BASI</name>
<organism evidence="5 7">
    <name type="scientific">Puccinia coronata f. sp. avenae</name>
    <dbReference type="NCBI Taxonomy" id="200324"/>
    <lineage>
        <taxon>Eukaryota</taxon>
        <taxon>Fungi</taxon>
        <taxon>Dikarya</taxon>
        <taxon>Basidiomycota</taxon>
        <taxon>Pucciniomycotina</taxon>
        <taxon>Pucciniomycetes</taxon>
        <taxon>Pucciniales</taxon>
        <taxon>Pucciniaceae</taxon>
        <taxon>Puccinia</taxon>
    </lineage>
</organism>
<evidence type="ECO:0000256" key="3">
    <source>
        <dbReference type="SAM" id="SignalP"/>
    </source>
</evidence>
<accession>A0A2N5SEN2</accession>
<dbReference type="PRINTS" id="PR00092">
    <property type="entry name" value="TYROSINASE"/>
</dbReference>
<evidence type="ECO:0000313" key="6">
    <source>
        <dbReference type="EMBL" id="PLW57583.1"/>
    </source>
</evidence>
<dbReference type="Proteomes" id="UP000235388">
    <property type="component" value="Unassembled WGS sequence"/>
</dbReference>
<dbReference type="AlphaFoldDB" id="A0A2N5SEN2"/>
<dbReference type="STRING" id="200324.A0A2N5SEN2"/>
<dbReference type="PANTHER" id="PTHR11474">
    <property type="entry name" value="TYROSINASE FAMILY MEMBER"/>
    <property type="match status" value="1"/>
</dbReference>
<dbReference type="PANTHER" id="PTHR11474:SF126">
    <property type="entry name" value="TYROSINASE-LIKE PROTEIN TYR-1-RELATED"/>
    <property type="match status" value="1"/>
</dbReference>
<gene>
    <name evidence="6" type="ORF">PCANC_01159</name>
    <name evidence="5" type="ORF">PCANC_18468</name>
</gene>
<dbReference type="Pfam" id="PF00264">
    <property type="entry name" value="Tyrosinase"/>
    <property type="match status" value="1"/>
</dbReference>
<dbReference type="SUPFAM" id="SSF48056">
    <property type="entry name" value="Di-copper centre-containing domain"/>
    <property type="match status" value="1"/>
</dbReference>
<evidence type="ECO:0000259" key="4">
    <source>
        <dbReference type="Pfam" id="PF00264"/>
    </source>
</evidence>
<dbReference type="OrthoDB" id="6132182at2759"/>
<sequence>MSLPRSHFLFFLLLLVADLVPGQPPVGGGTCTKLTVRKEWRQLGRESQASYIKAVKCLTTKPTTLRTRFRLRHYDDFQYVHSTLYMQVHFVARFLPWHRHMVFLYDQALRDCGYQDGVPHWDWTLDSADASRSPVFSSDPQVGFGGNGTGRVDPRLPDDGGALQTGAFANFQLIHPIPHLLHRKFDDMRELSSNDVPYLGEFYANDKIASIQRIPDFLAYSNNLEGKNPMLFPDAPIAPHSAIHMFIGGEMPSSIYAANELWVDWQRQDWNNRRRAYHGNNVRGDQTEDASLNDRMPFLGLGGRDPTVLQAMDTTAFPYCYTYAK</sequence>
<feature type="chain" id="PRO_5015083521" description="Tyrosinase copper-binding domain-containing protein" evidence="3">
    <location>
        <begin position="23"/>
        <end position="325"/>
    </location>
</feature>
<feature type="signal peptide" evidence="3">
    <location>
        <begin position="1"/>
        <end position="22"/>
    </location>
</feature>
<evidence type="ECO:0000256" key="1">
    <source>
        <dbReference type="ARBA" id="ARBA00022723"/>
    </source>
</evidence>
<dbReference type="InterPro" id="IPR050316">
    <property type="entry name" value="Tyrosinase/Hemocyanin"/>
</dbReference>
<keyword evidence="7" id="KW-1185">Reference proteome</keyword>
<proteinExistence type="predicted"/>
<keyword evidence="1" id="KW-0479">Metal-binding</keyword>
<dbReference type="GO" id="GO:0046872">
    <property type="term" value="F:metal ion binding"/>
    <property type="evidence" value="ECO:0007669"/>
    <property type="project" value="UniProtKB-KW"/>
</dbReference>
<keyword evidence="3" id="KW-0732">Signal</keyword>
<evidence type="ECO:0000256" key="2">
    <source>
        <dbReference type="ARBA" id="ARBA00023008"/>
    </source>
</evidence>
<dbReference type="Gene3D" id="1.10.1280.10">
    <property type="entry name" value="Di-copper center containing domain from catechol oxidase"/>
    <property type="match status" value="1"/>
</dbReference>
<protein>
    <recommendedName>
        <fullName evidence="4">Tyrosinase copper-binding domain-containing protein</fullName>
    </recommendedName>
</protein>
<dbReference type="InterPro" id="IPR002227">
    <property type="entry name" value="Tyrosinase_Cu-bd"/>
</dbReference>
<keyword evidence="2" id="KW-0186">Copper</keyword>
<dbReference type="EMBL" id="PGCJ01000009">
    <property type="protein sequence ID" value="PLW57583.1"/>
    <property type="molecule type" value="Genomic_DNA"/>
</dbReference>
<dbReference type="InterPro" id="IPR008922">
    <property type="entry name" value="Di-copper_centre_dom_sf"/>
</dbReference>
<evidence type="ECO:0000313" key="7">
    <source>
        <dbReference type="Proteomes" id="UP000235388"/>
    </source>
</evidence>
<reference evidence="5 7" key="1">
    <citation type="submission" date="2017-11" db="EMBL/GenBank/DDBJ databases">
        <title>De novo assembly and phasing of dikaryotic genomes from two isolates of Puccinia coronata f. sp. avenae, the causal agent of oat crown rust.</title>
        <authorList>
            <person name="Miller M.E."/>
            <person name="Zhang Y."/>
            <person name="Omidvar V."/>
            <person name="Sperschneider J."/>
            <person name="Schwessinger B."/>
            <person name="Raley C."/>
            <person name="Palmer J.M."/>
            <person name="Garnica D."/>
            <person name="Upadhyaya N."/>
            <person name="Rathjen J."/>
            <person name="Taylor J.M."/>
            <person name="Park R.F."/>
            <person name="Dodds P.N."/>
            <person name="Hirsch C.D."/>
            <person name="Kianian S.F."/>
            <person name="Figueroa M."/>
        </authorList>
    </citation>
    <scope>NUCLEOTIDE SEQUENCE [LARGE SCALE GENOMIC DNA]</scope>
    <source>
        <strain evidence="5">12NC29</strain>
    </source>
</reference>
<dbReference type="GO" id="GO:0016491">
    <property type="term" value="F:oxidoreductase activity"/>
    <property type="evidence" value="ECO:0007669"/>
    <property type="project" value="InterPro"/>
</dbReference>
<comment type="caution">
    <text evidence="5">The sequence shown here is derived from an EMBL/GenBank/DDBJ whole genome shotgun (WGS) entry which is preliminary data.</text>
</comment>
<dbReference type="EMBL" id="PGCJ01001009">
    <property type="protein sequence ID" value="PLW11693.1"/>
    <property type="molecule type" value="Genomic_DNA"/>
</dbReference>
<feature type="domain" description="Tyrosinase copper-binding" evidence="4">
    <location>
        <begin position="73"/>
        <end position="259"/>
    </location>
</feature>